<keyword evidence="1 4" id="KW-0808">Transferase</keyword>
<evidence type="ECO:0000259" key="2">
    <source>
        <dbReference type="Pfam" id="PF00535"/>
    </source>
</evidence>
<comment type="caution">
    <text evidence="4">The sequence shown here is derived from an EMBL/GenBank/DDBJ whole genome shotgun (WGS) entry which is preliminary data.</text>
</comment>
<organism evidence="4 5">
    <name type="scientific">Flavivirga amylovorans</name>
    <dbReference type="NCBI Taxonomy" id="870486"/>
    <lineage>
        <taxon>Bacteria</taxon>
        <taxon>Pseudomonadati</taxon>
        <taxon>Bacteroidota</taxon>
        <taxon>Flavobacteriia</taxon>
        <taxon>Flavobacteriales</taxon>
        <taxon>Flavobacteriaceae</taxon>
        <taxon>Flavivirga</taxon>
    </lineage>
</organism>
<dbReference type="SUPFAM" id="SSF53448">
    <property type="entry name" value="Nucleotide-diphospho-sugar transferases"/>
    <property type="match status" value="1"/>
</dbReference>
<dbReference type="InterPro" id="IPR027791">
    <property type="entry name" value="Galactosyl_T_C"/>
</dbReference>
<evidence type="ECO:0000313" key="5">
    <source>
        <dbReference type="Proteomes" id="UP001176891"/>
    </source>
</evidence>
<accession>A0ABT8WXH2</accession>
<proteinExistence type="predicted"/>
<dbReference type="InterPro" id="IPR001173">
    <property type="entry name" value="Glyco_trans_2-like"/>
</dbReference>
<keyword evidence="4" id="KW-0328">Glycosyltransferase</keyword>
<dbReference type="InterPro" id="IPR050834">
    <property type="entry name" value="Glycosyltransf_2"/>
</dbReference>
<evidence type="ECO:0000313" key="4">
    <source>
        <dbReference type="EMBL" id="MDO5986376.1"/>
    </source>
</evidence>
<reference evidence="4" key="1">
    <citation type="submission" date="2023-07" db="EMBL/GenBank/DDBJ databases">
        <title>Two novel species in the genus Flavivirga.</title>
        <authorList>
            <person name="Kwon K."/>
        </authorList>
    </citation>
    <scope>NUCLEOTIDE SEQUENCE</scope>
    <source>
        <strain evidence="4">KACC 14157</strain>
    </source>
</reference>
<dbReference type="Pfam" id="PF00535">
    <property type="entry name" value="Glycos_transf_2"/>
    <property type="match status" value="1"/>
</dbReference>
<dbReference type="PANTHER" id="PTHR43685:SF2">
    <property type="entry name" value="GLYCOSYLTRANSFERASE 2-LIKE DOMAIN-CONTAINING PROTEIN"/>
    <property type="match status" value="1"/>
</dbReference>
<name>A0ABT8WXH2_9FLAO</name>
<dbReference type="Proteomes" id="UP001176891">
    <property type="component" value="Unassembled WGS sequence"/>
</dbReference>
<sequence>MNNKPLISVVIPCYNQAHFLTETLESVLNQTLNNWECIIVNDGSPDNTDEVSEKWVKKDKRFKYIYKDNGGLPSARNAGIAISDSEYILPLDSDDKIHPSFLEKIIQAFNNNPSLELVCSRIQLFGVKNEELILPNYNYNQLLLQNCFGHCSAFKKRTWKAINGYDENLKSFEDWEFWIRLLKNNGKVYKIPELLFIYRKHESNSLSNRFYTDGEFYFSLYNYVYKKHIDLYINTFPNFIFVYKDYLKFKAFNEKVKRNILFKIYNQFKKMLKK</sequence>
<gene>
    <name evidence="4" type="ORF">Q4Q39_03065</name>
</gene>
<dbReference type="GO" id="GO:0016757">
    <property type="term" value="F:glycosyltransferase activity"/>
    <property type="evidence" value="ECO:0007669"/>
    <property type="project" value="UniProtKB-KW"/>
</dbReference>
<dbReference type="EMBL" id="JAUOEM010000001">
    <property type="protein sequence ID" value="MDO5986376.1"/>
    <property type="molecule type" value="Genomic_DNA"/>
</dbReference>
<dbReference type="Gene3D" id="3.90.550.10">
    <property type="entry name" value="Spore Coat Polysaccharide Biosynthesis Protein SpsA, Chain A"/>
    <property type="match status" value="1"/>
</dbReference>
<feature type="domain" description="Glycosyltransferase 2-like" evidence="2">
    <location>
        <begin position="8"/>
        <end position="129"/>
    </location>
</feature>
<keyword evidence="5" id="KW-1185">Reference proteome</keyword>
<feature type="domain" description="Galactosyltransferase C-terminal" evidence="3">
    <location>
        <begin position="144"/>
        <end position="193"/>
    </location>
</feature>
<dbReference type="PANTHER" id="PTHR43685">
    <property type="entry name" value="GLYCOSYLTRANSFERASE"/>
    <property type="match status" value="1"/>
</dbReference>
<dbReference type="Pfam" id="PF02709">
    <property type="entry name" value="Glyco_transf_7C"/>
    <property type="match status" value="1"/>
</dbReference>
<dbReference type="EC" id="2.4.-.-" evidence="4"/>
<dbReference type="InterPro" id="IPR029044">
    <property type="entry name" value="Nucleotide-diphossugar_trans"/>
</dbReference>
<evidence type="ECO:0000259" key="3">
    <source>
        <dbReference type="Pfam" id="PF02709"/>
    </source>
</evidence>
<dbReference type="RefSeq" id="WP_303280892.1">
    <property type="nucleotide sequence ID" value="NZ_BAABCZ010000016.1"/>
</dbReference>
<protein>
    <submittedName>
        <fullName evidence="4">Glycosyltransferase</fullName>
        <ecNumber evidence="4">2.4.-.-</ecNumber>
    </submittedName>
</protein>
<evidence type="ECO:0000256" key="1">
    <source>
        <dbReference type="ARBA" id="ARBA00022679"/>
    </source>
</evidence>